<dbReference type="FunFam" id="3.30.200.20:FF:000142">
    <property type="entry name" value="Cysteine-rich receptor-like protein kinase 10"/>
    <property type="match status" value="2"/>
</dbReference>
<keyword evidence="14" id="KW-1015">Disulfide bond</keyword>
<evidence type="ECO:0000256" key="10">
    <source>
        <dbReference type="ARBA" id="ARBA00022821"/>
    </source>
</evidence>
<dbReference type="Pfam" id="PF01657">
    <property type="entry name" value="Stress-antifung"/>
    <property type="match status" value="4"/>
</dbReference>
<feature type="domain" description="Gnk2-homologous" evidence="20">
    <location>
        <begin position="841"/>
        <end position="951"/>
    </location>
</feature>
<dbReference type="CDD" id="cd14066">
    <property type="entry name" value="STKc_IRAK"/>
    <property type="match status" value="2"/>
</dbReference>
<evidence type="ECO:0000313" key="22">
    <source>
        <dbReference type="Proteomes" id="UP000026960"/>
    </source>
</evidence>
<keyword evidence="3" id="KW-0597">Phosphoprotein</keyword>
<evidence type="ECO:0000256" key="7">
    <source>
        <dbReference type="ARBA" id="ARBA00022737"/>
    </source>
</evidence>
<feature type="signal peptide" evidence="18">
    <location>
        <begin position="1"/>
        <end position="39"/>
    </location>
</feature>
<evidence type="ECO:0000256" key="2">
    <source>
        <dbReference type="ARBA" id="ARBA00022527"/>
    </source>
</evidence>
<dbReference type="Gene3D" id="1.10.510.10">
    <property type="entry name" value="Transferase(Phosphotransferase) domain 1"/>
    <property type="match status" value="2"/>
</dbReference>
<dbReference type="PROSITE" id="PS50011">
    <property type="entry name" value="PROTEIN_KINASE_DOM"/>
    <property type="match status" value="2"/>
</dbReference>
<dbReference type="eggNOG" id="ENOG502QWDY">
    <property type="taxonomic scope" value="Eukaryota"/>
</dbReference>
<keyword evidence="10" id="KW-0611">Plant defense</keyword>
<dbReference type="InterPro" id="IPR002902">
    <property type="entry name" value="GNK2"/>
</dbReference>
<dbReference type="GO" id="GO:0042742">
    <property type="term" value="P:defense response to bacterium"/>
    <property type="evidence" value="ECO:0007669"/>
    <property type="project" value="UniProtKB-ARBA"/>
</dbReference>
<dbReference type="PANTHER" id="PTHR27002:SF347">
    <property type="entry name" value="OS07G0537000 PROTEIN"/>
    <property type="match status" value="1"/>
</dbReference>
<evidence type="ECO:0000256" key="3">
    <source>
        <dbReference type="ARBA" id="ARBA00022553"/>
    </source>
</evidence>
<dbReference type="FunFam" id="3.30.430.20:FF:000002">
    <property type="entry name" value="Cysteine-rich receptor-like protein kinase 10"/>
    <property type="match status" value="1"/>
</dbReference>
<dbReference type="Pfam" id="PF07714">
    <property type="entry name" value="PK_Tyr_Ser-Thr"/>
    <property type="match status" value="1"/>
</dbReference>
<evidence type="ECO:0000256" key="13">
    <source>
        <dbReference type="ARBA" id="ARBA00023136"/>
    </source>
</evidence>
<dbReference type="SUPFAM" id="SSF56112">
    <property type="entry name" value="Protein kinase-like (PK-like)"/>
    <property type="match status" value="2"/>
</dbReference>
<feature type="domain" description="Gnk2-homologous" evidence="20">
    <location>
        <begin position="46"/>
        <end position="151"/>
    </location>
</feature>
<dbReference type="HOGENOM" id="CLU_000288_178_4_1"/>
<dbReference type="CDD" id="cd23509">
    <property type="entry name" value="Gnk2-like"/>
    <property type="match status" value="4"/>
</dbReference>
<dbReference type="SMART" id="SM00220">
    <property type="entry name" value="S_TKc"/>
    <property type="match status" value="2"/>
</dbReference>
<keyword evidence="22" id="KW-1185">Reference proteome</keyword>
<keyword evidence="12 17" id="KW-1133">Transmembrane helix</keyword>
<dbReference type="Gene3D" id="3.30.200.20">
    <property type="entry name" value="Phosphorylase Kinase, domain 1"/>
    <property type="match status" value="2"/>
</dbReference>
<evidence type="ECO:0000256" key="11">
    <source>
        <dbReference type="ARBA" id="ARBA00022840"/>
    </source>
</evidence>
<feature type="binding site" evidence="16">
    <location>
        <position position="1083"/>
    </location>
    <ligand>
        <name>ATP</name>
        <dbReference type="ChEBI" id="CHEBI:30616"/>
    </ligand>
</feature>
<feature type="transmembrane region" description="Helical" evidence="17">
    <location>
        <begin position="307"/>
        <end position="327"/>
    </location>
</feature>
<keyword evidence="15" id="KW-0325">Glycoprotein</keyword>
<dbReference type="PANTHER" id="PTHR27002">
    <property type="entry name" value="RECEPTOR-LIKE SERINE/THREONINE-PROTEIN KINASE SD1-8"/>
    <property type="match status" value="1"/>
</dbReference>
<proteinExistence type="predicted"/>
<reference evidence="21" key="2">
    <citation type="submission" date="2015-03" db="UniProtKB">
        <authorList>
            <consortium name="EnsemblPlants"/>
        </authorList>
    </citation>
    <scope>IDENTIFICATION</scope>
</reference>
<dbReference type="InterPro" id="IPR008271">
    <property type="entry name" value="Ser/Thr_kinase_AS"/>
</dbReference>
<evidence type="ECO:0000256" key="17">
    <source>
        <dbReference type="SAM" id="Phobius"/>
    </source>
</evidence>
<keyword evidence="9" id="KW-0418">Kinase</keyword>
<evidence type="ECO:0000256" key="6">
    <source>
        <dbReference type="ARBA" id="ARBA00022729"/>
    </source>
</evidence>
<dbReference type="Gene3D" id="3.30.430.20">
    <property type="entry name" value="Gnk2 domain, C-X8-C-X2-C motif"/>
    <property type="match status" value="4"/>
</dbReference>
<keyword evidence="5 17" id="KW-0812">Transmembrane</keyword>
<evidence type="ECO:0000259" key="20">
    <source>
        <dbReference type="PROSITE" id="PS51473"/>
    </source>
</evidence>
<keyword evidence="11 16" id="KW-0067">ATP-binding</keyword>
<feature type="transmembrane region" description="Helical" evidence="17">
    <location>
        <begin position="1000"/>
        <end position="1023"/>
    </location>
</feature>
<feature type="domain" description="Protein kinase" evidence="19">
    <location>
        <begin position="1055"/>
        <end position="1328"/>
    </location>
</feature>
<comment type="subcellular location">
    <subcellularLocation>
        <location evidence="1">Membrane</location>
        <topology evidence="1">Single-pass membrane protein</topology>
    </subcellularLocation>
</comment>
<dbReference type="PaxDb" id="65489-OBART07G17530.1"/>
<dbReference type="FunFam" id="3.30.430.20:FF:000006">
    <property type="entry name" value="Receptor-like serine-threonine protein kinase"/>
    <property type="match status" value="1"/>
</dbReference>
<keyword evidence="4" id="KW-0808">Transferase</keyword>
<dbReference type="InterPro" id="IPR001245">
    <property type="entry name" value="Ser-Thr/Tyr_kinase_cat_dom"/>
</dbReference>
<evidence type="ECO:0000256" key="4">
    <source>
        <dbReference type="ARBA" id="ARBA00022679"/>
    </source>
</evidence>
<keyword evidence="6 18" id="KW-0732">Signal</keyword>
<dbReference type="STRING" id="65489.A0A0D3GS19"/>
<evidence type="ECO:0000256" key="12">
    <source>
        <dbReference type="ARBA" id="ARBA00022989"/>
    </source>
</evidence>
<evidence type="ECO:0000256" key="15">
    <source>
        <dbReference type="ARBA" id="ARBA00023180"/>
    </source>
</evidence>
<name>A0A0D3GS19_9ORYZ</name>
<evidence type="ECO:0000256" key="14">
    <source>
        <dbReference type="ARBA" id="ARBA00023157"/>
    </source>
</evidence>
<dbReference type="InterPro" id="IPR000719">
    <property type="entry name" value="Prot_kinase_dom"/>
</dbReference>
<dbReference type="PROSITE" id="PS51473">
    <property type="entry name" value="GNK2"/>
    <property type="match status" value="4"/>
</dbReference>
<feature type="domain" description="Gnk2-homologous" evidence="20">
    <location>
        <begin position="160"/>
        <end position="272"/>
    </location>
</feature>
<sequence>MENLTIASTMPAAAAAHHLAGVAAAFLLAVLLHVHLAAGEDEPPPWYLCDPYSASGRYSENSTFQANVNRLSATLPRNTSSSPAMYATGAAGDVPDKVYGYALCRGDVADSHACERCVAAALRDAPRVCPLVKDVLVFYDLCQLRYSNRDFFLDDDYFVTTYTLQRSRRVGAAAAAAFDAAVAVLVNATADYAAADSSRRYGTGEEEGVDGDSDRPKIYALAQCTPDKTAGVCRACLTTLTTVQLPKLYSGGRTGGGVFGVWCNLRYEVFPFFSGRPLLHLPAFVETPPPATSAATRGEKKRNKTGIVLAIVMPTIAAMLLIVVAYFCCSRRRRPEEQTFLPYDIQCIDSLLLDLSTLRAATDDFAETKMIGRGGFGMVYKGVLPEGQEIAVKRLCQSSGQGIEELKNELVLVAKLYHKNLVRLIGVCLEQQEKILVYEYMPNKSLDIILFDTSKNTELDWDKRFKIINGIAQGLQYLHGDSRLKIVHRDLKASNILLDFDYNPKISDFGLAKIFDGDQSKDITHRIAGTYGYMAPEYAMRGHYSVKLDVFSFGVLVLEIVTGRRNSGSYDSGQDLDLLNHVWGHWTRGNVVELIDPSLGDHPPIEQMLKCIHIGLLCVQKRPASRPTISSVNIMLSSNTVRLPSLSRPAFCIQDVSASDSSNPHSTAVSSNDIGSVHVLPLLAALLLPPLIAAQPWQICGDTGNYSANGTYQANLNLLAAALPKNVFSSVFFVSGAISTVPGSAYSFYSENGIGTYQTNLVQLAAAFPKNDSGAAFTIPESTFALSFCRGDINASVCATCISTIFQDARQLCPYSKEVSIVNDFCYLRFSNMNFLSSTDNSGLVDLYNTGNVSGDIGRYNRVVTGLLIATAAYAADNSTNRFATGELEGFDSQLPKIYSMAQCTSDLSSAQCRRCLDDMVDRWWQTFEPNTQGARSFGARCTMRVELYSFYSVPSMLQLPADAAALLTVPAPAPAPSKPPPLVVPGTTGGNRSNRTRKVLAVVLLPAIAAILATAAISFCLWRRRPAASPSEDTDSIDSLILDLSTLRIATDNFGENNKIGKGGFGVVYKGCLSDGQNIAVKRLSQSSGQGLEELKNELVLVAKLQHKNLVRLVGVCLEEHEKMVVYEYVPNRSLDTIIFDPARSSSLDWGKRLKIINGVARGLQYLHEESRLKIIHRDLKASNVLLDSDFNPKISDFGLARLFGGDQSQDVTNRVVGTYGYMAPEYAMCGHYSVKSDVFSFGVLILEIVTGRRNSGSYNMEQSTDLLSIIWEHWTMGDIAAVVDRSVSERASAAGWQIARCVHVGLLCVQENPEQRPAMPAVNTMLTSGTVSLQAPSRPAFFWKSGDSSAAVAAAPASPNEVSMTEPEPR</sequence>
<dbReference type="Gramene" id="OBART07G17530.1">
    <property type="protein sequence ID" value="OBART07G17530.1"/>
    <property type="gene ID" value="OBART07G17530"/>
</dbReference>
<keyword evidence="2" id="KW-0723">Serine/threonine-protein kinase</keyword>
<dbReference type="FunFam" id="1.10.510.10:FF:000129">
    <property type="entry name" value="cysteine-rich receptor-like protein kinase 10"/>
    <property type="match status" value="2"/>
</dbReference>
<protein>
    <submittedName>
        <fullName evidence="21">Uncharacterized protein</fullName>
    </submittedName>
</protein>
<evidence type="ECO:0000256" key="18">
    <source>
        <dbReference type="SAM" id="SignalP"/>
    </source>
</evidence>
<dbReference type="PROSITE" id="PS00108">
    <property type="entry name" value="PROTEIN_KINASE_ST"/>
    <property type="match status" value="2"/>
</dbReference>
<dbReference type="Pfam" id="PF00069">
    <property type="entry name" value="Pkinase"/>
    <property type="match status" value="1"/>
</dbReference>
<dbReference type="Proteomes" id="UP000026960">
    <property type="component" value="Chromosome 7"/>
</dbReference>
<organism evidence="21">
    <name type="scientific">Oryza barthii</name>
    <dbReference type="NCBI Taxonomy" id="65489"/>
    <lineage>
        <taxon>Eukaryota</taxon>
        <taxon>Viridiplantae</taxon>
        <taxon>Streptophyta</taxon>
        <taxon>Embryophyta</taxon>
        <taxon>Tracheophyta</taxon>
        <taxon>Spermatophyta</taxon>
        <taxon>Magnoliopsida</taxon>
        <taxon>Liliopsida</taxon>
        <taxon>Poales</taxon>
        <taxon>Poaceae</taxon>
        <taxon>BOP clade</taxon>
        <taxon>Oryzoideae</taxon>
        <taxon>Oryzeae</taxon>
        <taxon>Oryzinae</taxon>
        <taxon>Oryza</taxon>
    </lineage>
</organism>
<feature type="chain" id="PRO_5002276454" evidence="18">
    <location>
        <begin position="40"/>
        <end position="1372"/>
    </location>
</feature>
<accession>A0A0D3GS19</accession>
<dbReference type="InterPro" id="IPR017441">
    <property type="entry name" value="Protein_kinase_ATP_BS"/>
</dbReference>
<reference evidence="21" key="1">
    <citation type="journal article" date="2009" name="Rice">
        <title>De Novo Next Generation Sequencing of Plant Genomes.</title>
        <authorList>
            <person name="Rounsley S."/>
            <person name="Marri P.R."/>
            <person name="Yu Y."/>
            <person name="He R."/>
            <person name="Sisneros N."/>
            <person name="Goicoechea J.L."/>
            <person name="Lee S.J."/>
            <person name="Angelova A."/>
            <person name="Kudrna D."/>
            <person name="Luo M."/>
            <person name="Affourtit J."/>
            <person name="Desany B."/>
            <person name="Knight J."/>
            <person name="Niazi F."/>
            <person name="Egholm M."/>
            <person name="Wing R.A."/>
        </authorList>
    </citation>
    <scope>NUCLEOTIDE SEQUENCE [LARGE SCALE GENOMIC DNA]</scope>
    <source>
        <strain evidence="21">cv. IRGC 105608</strain>
    </source>
</reference>
<keyword evidence="8 16" id="KW-0547">Nucleotide-binding</keyword>
<evidence type="ECO:0000259" key="19">
    <source>
        <dbReference type="PROSITE" id="PS50011"/>
    </source>
</evidence>
<dbReference type="FunFam" id="3.30.430.20:FF:000004">
    <property type="entry name" value="Receptor-like serine-threonine protein kinase"/>
    <property type="match status" value="1"/>
</dbReference>
<dbReference type="InterPro" id="IPR038408">
    <property type="entry name" value="GNK2_sf"/>
</dbReference>
<evidence type="ECO:0000256" key="5">
    <source>
        <dbReference type="ARBA" id="ARBA00022692"/>
    </source>
</evidence>
<dbReference type="PROSITE" id="PS00107">
    <property type="entry name" value="PROTEIN_KINASE_ATP"/>
    <property type="match status" value="2"/>
</dbReference>
<keyword evidence="7" id="KW-0677">Repeat</keyword>
<dbReference type="GO" id="GO:0005524">
    <property type="term" value="F:ATP binding"/>
    <property type="evidence" value="ECO:0007669"/>
    <property type="project" value="UniProtKB-UniRule"/>
</dbReference>
<dbReference type="GO" id="GO:0004674">
    <property type="term" value="F:protein serine/threonine kinase activity"/>
    <property type="evidence" value="ECO:0007669"/>
    <property type="project" value="UniProtKB-KW"/>
</dbReference>
<evidence type="ECO:0000256" key="8">
    <source>
        <dbReference type="ARBA" id="ARBA00022741"/>
    </source>
</evidence>
<evidence type="ECO:0000256" key="9">
    <source>
        <dbReference type="ARBA" id="ARBA00022777"/>
    </source>
</evidence>
<feature type="domain" description="Protein kinase" evidence="19">
    <location>
        <begin position="365"/>
        <end position="636"/>
    </location>
</feature>
<evidence type="ECO:0000256" key="16">
    <source>
        <dbReference type="PROSITE-ProRule" id="PRU10141"/>
    </source>
</evidence>
<dbReference type="InterPro" id="IPR011009">
    <property type="entry name" value="Kinase-like_dom_sf"/>
</dbReference>
<evidence type="ECO:0000313" key="21">
    <source>
        <dbReference type="EnsemblPlants" id="OBART07G17530.1"/>
    </source>
</evidence>
<dbReference type="EnsemblPlants" id="OBART07G17530.1">
    <property type="protein sequence ID" value="OBART07G17530.1"/>
    <property type="gene ID" value="OBART07G17530"/>
</dbReference>
<feature type="binding site" evidence="16">
    <location>
        <position position="393"/>
    </location>
    <ligand>
        <name>ATP</name>
        <dbReference type="ChEBI" id="CHEBI:30616"/>
    </ligand>
</feature>
<evidence type="ECO:0000256" key="1">
    <source>
        <dbReference type="ARBA" id="ARBA00004167"/>
    </source>
</evidence>
<keyword evidence="13 17" id="KW-0472">Membrane</keyword>
<feature type="domain" description="Gnk2-homologous" evidence="20">
    <location>
        <begin position="728"/>
        <end position="835"/>
    </location>
</feature>
<dbReference type="GO" id="GO:0005886">
    <property type="term" value="C:plasma membrane"/>
    <property type="evidence" value="ECO:0007669"/>
    <property type="project" value="TreeGrafter"/>
</dbReference>